<dbReference type="InterPro" id="IPR019165">
    <property type="entry name" value="Peptidase_M76_ATP23"/>
</dbReference>
<evidence type="ECO:0000256" key="6">
    <source>
        <dbReference type="RuleBase" id="RU364057"/>
    </source>
</evidence>
<evidence type="ECO:0000256" key="1">
    <source>
        <dbReference type="ARBA" id="ARBA00009915"/>
    </source>
</evidence>
<evidence type="ECO:0000313" key="8">
    <source>
        <dbReference type="Proteomes" id="UP000054937"/>
    </source>
</evidence>
<dbReference type="GO" id="GO:0034982">
    <property type="term" value="P:mitochondrial protein processing"/>
    <property type="evidence" value="ECO:0007669"/>
    <property type="project" value="TreeGrafter"/>
</dbReference>
<evidence type="ECO:0000256" key="5">
    <source>
        <dbReference type="ARBA" id="ARBA00023049"/>
    </source>
</evidence>
<dbReference type="PANTHER" id="PTHR21711:SF0">
    <property type="entry name" value="MITOCHONDRIAL INNER MEMBRANE PROTEASE ATP23 HOMOLOG"/>
    <property type="match status" value="1"/>
</dbReference>
<dbReference type="EC" id="3.4.24.-" evidence="6"/>
<keyword evidence="2 6" id="KW-0645">Protease</keyword>
<dbReference type="Pfam" id="PF09768">
    <property type="entry name" value="Peptidase_M76"/>
    <property type="match status" value="1"/>
</dbReference>
<dbReference type="GO" id="GO:0005739">
    <property type="term" value="C:mitochondrion"/>
    <property type="evidence" value="ECO:0007669"/>
    <property type="project" value="GOC"/>
</dbReference>
<dbReference type="GO" id="GO:0046872">
    <property type="term" value="F:metal ion binding"/>
    <property type="evidence" value="ECO:0007669"/>
    <property type="project" value="UniProtKB-KW"/>
</dbReference>
<dbReference type="EMBL" id="LDAU01000114">
    <property type="protein sequence ID" value="KRX04522.1"/>
    <property type="molecule type" value="Genomic_DNA"/>
</dbReference>
<proteinExistence type="inferred from homology"/>
<keyword evidence="5 6" id="KW-0482">Metalloprotease</keyword>
<dbReference type="AlphaFoldDB" id="A0A0V0QR76"/>
<name>A0A0V0QR76_PSEPJ</name>
<dbReference type="OMA" id="YELTIMY"/>
<keyword evidence="3 6" id="KW-0479">Metal-binding</keyword>
<dbReference type="PANTHER" id="PTHR21711">
    <property type="entry name" value="MITOCHONDRIAL INNER MEMBRANE PROTEASE"/>
    <property type="match status" value="1"/>
</dbReference>
<organism evidence="7 8">
    <name type="scientific">Pseudocohnilembus persalinus</name>
    <name type="common">Ciliate</name>
    <dbReference type="NCBI Taxonomy" id="266149"/>
    <lineage>
        <taxon>Eukaryota</taxon>
        <taxon>Sar</taxon>
        <taxon>Alveolata</taxon>
        <taxon>Ciliophora</taxon>
        <taxon>Intramacronucleata</taxon>
        <taxon>Oligohymenophorea</taxon>
        <taxon>Scuticociliatia</taxon>
        <taxon>Philasterida</taxon>
        <taxon>Pseudocohnilembidae</taxon>
        <taxon>Pseudocohnilembus</taxon>
    </lineage>
</organism>
<protein>
    <recommendedName>
        <fullName evidence="6">Mitochondrial inner membrane protease ATP23</fullName>
        <ecNumber evidence="6">3.4.24.-</ecNumber>
    </recommendedName>
</protein>
<accession>A0A0V0QR76</accession>
<evidence type="ECO:0000256" key="3">
    <source>
        <dbReference type="ARBA" id="ARBA00022723"/>
    </source>
</evidence>
<evidence type="ECO:0000256" key="2">
    <source>
        <dbReference type="ARBA" id="ARBA00022670"/>
    </source>
</evidence>
<dbReference type="OrthoDB" id="285308at2759"/>
<gene>
    <name evidence="7" type="ORF">PPERSA_04337</name>
</gene>
<keyword evidence="8" id="KW-1185">Reference proteome</keyword>
<dbReference type="InParanoid" id="A0A0V0QR76"/>
<keyword evidence="4 6" id="KW-0378">Hydrolase</keyword>
<evidence type="ECO:0000313" key="7">
    <source>
        <dbReference type="EMBL" id="KRX04522.1"/>
    </source>
</evidence>
<dbReference type="GO" id="GO:0004222">
    <property type="term" value="F:metalloendopeptidase activity"/>
    <property type="evidence" value="ECO:0007669"/>
    <property type="project" value="InterPro"/>
</dbReference>
<comment type="similarity">
    <text evidence="1 6">Belongs to the peptidase M76 family.</text>
</comment>
<reference evidence="7 8" key="1">
    <citation type="journal article" date="2015" name="Sci. Rep.">
        <title>Genome of the facultative scuticociliatosis pathogen Pseudocohnilembus persalinus provides insight into its virulence through horizontal gene transfer.</title>
        <authorList>
            <person name="Xiong J."/>
            <person name="Wang G."/>
            <person name="Cheng J."/>
            <person name="Tian M."/>
            <person name="Pan X."/>
            <person name="Warren A."/>
            <person name="Jiang C."/>
            <person name="Yuan D."/>
            <person name="Miao W."/>
        </authorList>
    </citation>
    <scope>NUCLEOTIDE SEQUENCE [LARGE SCALE GENOMIC DNA]</scope>
    <source>
        <strain evidence="7">36N120E</strain>
    </source>
</reference>
<dbReference type="GO" id="GO:0033615">
    <property type="term" value="P:mitochondrial proton-transporting ATP synthase complex assembly"/>
    <property type="evidence" value="ECO:0007669"/>
    <property type="project" value="TreeGrafter"/>
</dbReference>
<dbReference type="Proteomes" id="UP000054937">
    <property type="component" value="Unassembled WGS sequence"/>
</dbReference>
<comment type="caution">
    <text evidence="7">The sequence shown here is derived from an EMBL/GenBank/DDBJ whole genome shotgun (WGS) entry which is preliminary data.</text>
</comment>
<sequence length="195" mass="23241">MEAQKSLDESRIFQKNRILEISHTLQRMQKKCDKYLQEFEQSGDWKKFKEGFLSYNFLFKPHEVVQFQTCDLGDKETSFFLPKKQEIIVCSNKIQGQEHFNQVLKYELTIMYDSIRSKIDYNNCKQLTCMHIRALNLSEICQRGNKNCYKDKIDQIIFKNPVCQGQEKIFDKTFETCVVDIAPYNTLKHSRSFFL</sequence>
<evidence type="ECO:0000256" key="4">
    <source>
        <dbReference type="ARBA" id="ARBA00022801"/>
    </source>
</evidence>